<keyword evidence="6" id="KW-1185">Reference proteome</keyword>
<dbReference type="PROSITE" id="PS00326">
    <property type="entry name" value="TROPOMYOSIN"/>
    <property type="match status" value="1"/>
</dbReference>
<dbReference type="Gene3D" id="1.20.5.340">
    <property type="match status" value="1"/>
</dbReference>
<dbReference type="Pfam" id="PF00261">
    <property type="entry name" value="Tropomyosin"/>
    <property type="match status" value="1"/>
</dbReference>
<dbReference type="EMBL" id="JAJSOF020000023">
    <property type="protein sequence ID" value="KAJ4436232.1"/>
    <property type="molecule type" value="Genomic_DNA"/>
</dbReference>
<evidence type="ECO:0000256" key="2">
    <source>
        <dbReference type="ARBA" id="ARBA00023054"/>
    </source>
</evidence>
<sequence length="354" mass="40244">GEKQQAATMDAIKKKMQAMKMEKDSAMDKADTCEGQAKEANLKADKILEDVRDLEKRRAQLESDLETTKKNLEQANKDLEAKEKALQAAESEMAALNRKVQLIEEDLERSEERSGTALTKLHEASEAADEASRYVFKRWIHQNGAWLSRIDKILDESTKKKKSRGVKSGDRGDQRIRAVRPIHLPGNTSSSKARTSNRLMCKVFENRSLQDEERMDQLTNQLKEARLLAEDADGKSDEVTQKLANVEDELEVAEDRVKTGESKIMELEEELKVVGNSLKSLEVSEEKANQRVEEYKRQIKTLTVKLKEAEARAEFAEKSVKKLQKEVDRLEGTPRALTPPSLWSLCTTPIEFTW</sequence>
<organism evidence="5 6">
    <name type="scientific">Periplaneta americana</name>
    <name type="common">American cockroach</name>
    <name type="synonym">Blatta americana</name>
    <dbReference type="NCBI Taxonomy" id="6978"/>
    <lineage>
        <taxon>Eukaryota</taxon>
        <taxon>Metazoa</taxon>
        <taxon>Ecdysozoa</taxon>
        <taxon>Arthropoda</taxon>
        <taxon>Hexapoda</taxon>
        <taxon>Insecta</taxon>
        <taxon>Pterygota</taxon>
        <taxon>Neoptera</taxon>
        <taxon>Polyneoptera</taxon>
        <taxon>Dictyoptera</taxon>
        <taxon>Blattodea</taxon>
        <taxon>Blattoidea</taxon>
        <taxon>Blattidae</taxon>
        <taxon>Blattinae</taxon>
        <taxon>Periplaneta</taxon>
    </lineage>
</organism>
<evidence type="ECO:0000313" key="6">
    <source>
        <dbReference type="Proteomes" id="UP001148838"/>
    </source>
</evidence>
<feature type="non-terminal residue" evidence="5">
    <location>
        <position position="1"/>
    </location>
</feature>
<gene>
    <name evidence="5" type="ORF">ANN_18862</name>
</gene>
<dbReference type="Gene3D" id="1.20.5.170">
    <property type="match status" value="2"/>
</dbReference>
<proteinExistence type="inferred from homology"/>
<reference evidence="5 6" key="1">
    <citation type="journal article" date="2022" name="Allergy">
        <title>Genome assembly and annotation of Periplaneta americana reveal a comprehensive cockroach allergen profile.</title>
        <authorList>
            <person name="Wang L."/>
            <person name="Xiong Q."/>
            <person name="Saelim N."/>
            <person name="Wang L."/>
            <person name="Nong W."/>
            <person name="Wan A.T."/>
            <person name="Shi M."/>
            <person name="Liu X."/>
            <person name="Cao Q."/>
            <person name="Hui J.H.L."/>
            <person name="Sookrung N."/>
            <person name="Leung T.F."/>
            <person name="Tungtrongchitr A."/>
            <person name="Tsui S.K.W."/>
        </authorList>
    </citation>
    <scope>NUCLEOTIDE SEQUENCE [LARGE SCALE GENOMIC DNA]</scope>
    <source>
        <strain evidence="5">PWHHKU_190912</strain>
    </source>
</reference>
<dbReference type="Proteomes" id="UP001148838">
    <property type="component" value="Unassembled WGS sequence"/>
</dbReference>
<feature type="coiled-coil region" evidence="4">
    <location>
        <begin position="9"/>
        <end position="113"/>
    </location>
</feature>
<dbReference type="PANTHER" id="PTHR19269">
    <property type="entry name" value="TROPOMYOSIN"/>
    <property type="match status" value="1"/>
</dbReference>
<feature type="coiled-coil region" evidence="4">
    <location>
        <begin position="208"/>
        <end position="333"/>
    </location>
</feature>
<dbReference type="PRINTS" id="PR00194">
    <property type="entry name" value="TROPOMYOSIN"/>
</dbReference>
<dbReference type="InterPro" id="IPR000533">
    <property type="entry name" value="Tropomyosin"/>
</dbReference>
<comment type="similarity">
    <text evidence="1 3">Belongs to the tropomyosin family.</text>
</comment>
<protein>
    <submittedName>
        <fullName evidence="5">Uncharacterized protein</fullName>
    </submittedName>
</protein>
<accession>A0ABQ8SRB8</accession>
<dbReference type="SUPFAM" id="SSF57997">
    <property type="entry name" value="Tropomyosin"/>
    <property type="match status" value="2"/>
</dbReference>
<evidence type="ECO:0000313" key="5">
    <source>
        <dbReference type="EMBL" id="KAJ4436232.1"/>
    </source>
</evidence>
<evidence type="ECO:0000256" key="4">
    <source>
        <dbReference type="SAM" id="Coils"/>
    </source>
</evidence>
<evidence type="ECO:0000256" key="3">
    <source>
        <dbReference type="RuleBase" id="RU004515"/>
    </source>
</evidence>
<comment type="caution">
    <text evidence="5">The sequence shown here is derived from an EMBL/GenBank/DDBJ whole genome shotgun (WGS) entry which is preliminary data.</text>
</comment>
<evidence type="ECO:0000256" key="1">
    <source>
        <dbReference type="ARBA" id="ARBA00009036"/>
    </source>
</evidence>
<keyword evidence="2 4" id="KW-0175">Coiled coil</keyword>
<name>A0ABQ8SRB8_PERAM</name>